<evidence type="ECO:0000256" key="9">
    <source>
        <dbReference type="ARBA" id="ARBA00023136"/>
    </source>
</evidence>
<proteinExistence type="inferred from homology"/>
<keyword evidence="3 12" id="KW-0444">Lipid biosynthesis</keyword>
<comment type="function">
    <text evidence="12">Catalyzes the reversible phosphatidyl group transfer from one phosphatidylglycerol molecule to another to form cardiolipin (CL) (diphosphatidylglycerol) and glycerol.</text>
</comment>
<evidence type="ECO:0000256" key="3">
    <source>
        <dbReference type="ARBA" id="ARBA00022516"/>
    </source>
</evidence>
<keyword evidence="2 12" id="KW-1003">Cell membrane</keyword>
<dbReference type="GO" id="GO:0005886">
    <property type="term" value="C:plasma membrane"/>
    <property type="evidence" value="ECO:0007669"/>
    <property type="project" value="UniProtKB-SubCell"/>
</dbReference>
<dbReference type="EMBL" id="DVNA01000150">
    <property type="protein sequence ID" value="HIU55482.1"/>
    <property type="molecule type" value="Genomic_DNA"/>
</dbReference>
<evidence type="ECO:0000256" key="1">
    <source>
        <dbReference type="ARBA" id="ARBA00004651"/>
    </source>
</evidence>
<feature type="transmembrane region" description="Helical" evidence="12">
    <location>
        <begin position="42"/>
        <end position="63"/>
    </location>
</feature>
<feature type="active site" evidence="12">
    <location>
        <position position="230"/>
    </location>
</feature>
<comment type="similarity">
    <text evidence="12">Belongs to the phospholipase D family. Cardiolipin synthase subfamily.</text>
</comment>
<dbReference type="InterPro" id="IPR025202">
    <property type="entry name" value="PLD-like_dom"/>
</dbReference>
<feature type="active site" evidence="12">
    <location>
        <position position="400"/>
    </location>
</feature>
<evidence type="ECO:0000256" key="11">
    <source>
        <dbReference type="ARBA" id="ARBA00023264"/>
    </source>
</evidence>
<dbReference type="InterPro" id="IPR022924">
    <property type="entry name" value="Cardiolipin_synthase"/>
</dbReference>
<comment type="catalytic activity">
    <reaction evidence="12">
        <text>2 a 1,2-diacyl-sn-glycero-3-phospho-(1'-sn-glycerol) = a cardiolipin + glycerol</text>
        <dbReference type="Rhea" id="RHEA:31451"/>
        <dbReference type="ChEBI" id="CHEBI:17754"/>
        <dbReference type="ChEBI" id="CHEBI:62237"/>
        <dbReference type="ChEBI" id="CHEBI:64716"/>
    </reaction>
</comment>
<dbReference type="InterPro" id="IPR027379">
    <property type="entry name" value="CLS_N"/>
</dbReference>
<keyword evidence="11 12" id="KW-1208">Phospholipid metabolism</keyword>
<comment type="subcellular location">
    <subcellularLocation>
        <location evidence="1 12">Cell membrane</location>
        <topology evidence="1 12">Multi-pass membrane protein</topology>
    </subcellularLocation>
</comment>
<accession>A0A9D1M8K7</accession>
<dbReference type="CDD" id="cd09112">
    <property type="entry name" value="PLDc_CLS_2"/>
    <property type="match status" value="1"/>
</dbReference>
<keyword evidence="9 12" id="KW-0472">Membrane</keyword>
<evidence type="ECO:0000313" key="15">
    <source>
        <dbReference type="EMBL" id="HIU55482.1"/>
    </source>
</evidence>
<name>A0A9D1M8K7_9BACT</name>
<dbReference type="EC" id="2.7.8.-" evidence="12 13"/>
<evidence type="ECO:0000256" key="4">
    <source>
        <dbReference type="ARBA" id="ARBA00022679"/>
    </source>
</evidence>
<dbReference type="InterPro" id="IPR001736">
    <property type="entry name" value="PLipase_D/transphosphatidylase"/>
</dbReference>
<evidence type="ECO:0000256" key="13">
    <source>
        <dbReference type="NCBIfam" id="TIGR04265"/>
    </source>
</evidence>
<evidence type="ECO:0000256" key="12">
    <source>
        <dbReference type="HAMAP-Rule" id="MF_01916"/>
    </source>
</evidence>
<dbReference type="HAMAP" id="MF_01916">
    <property type="entry name" value="Cardiolipin_synth_Cls"/>
    <property type="match status" value="1"/>
</dbReference>
<dbReference type="NCBIfam" id="TIGR04265">
    <property type="entry name" value="bac_cardiolipin"/>
    <property type="match status" value="1"/>
</dbReference>
<dbReference type="Pfam" id="PF13091">
    <property type="entry name" value="PLDc_2"/>
    <property type="match status" value="2"/>
</dbReference>
<dbReference type="AlphaFoldDB" id="A0A9D1M8K7"/>
<dbReference type="GO" id="GO:0032049">
    <property type="term" value="P:cardiolipin biosynthetic process"/>
    <property type="evidence" value="ECO:0007669"/>
    <property type="project" value="UniProtKB-UniRule"/>
</dbReference>
<keyword evidence="5 12" id="KW-0812">Transmembrane</keyword>
<dbReference type="PROSITE" id="PS50035">
    <property type="entry name" value="PLD"/>
    <property type="match status" value="2"/>
</dbReference>
<dbReference type="SMART" id="SM00155">
    <property type="entry name" value="PLDc"/>
    <property type="match status" value="2"/>
</dbReference>
<dbReference type="CDD" id="cd09110">
    <property type="entry name" value="PLDc_CLS_1"/>
    <property type="match status" value="1"/>
</dbReference>
<reference evidence="15" key="2">
    <citation type="journal article" date="2021" name="PeerJ">
        <title>Extensive microbial diversity within the chicken gut microbiome revealed by metagenomics and culture.</title>
        <authorList>
            <person name="Gilroy R."/>
            <person name="Ravi A."/>
            <person name="Getino M."/>
            <person name="Pursley I."/>
            <person name="Horton D.L."/>
            <person name="Alikhan N.F."/>
            <person name="Baker D."/>
            <person name="Gharbi K."/>
            <person name="Hall N."/>
            <person name="Watson M."/>
            <person name="Adriaenssens E.M."/>
            <person name="Foster-Nyarko E."/>
            <person name="Jarju S."/>
            <person name="Secka A."/>
            <person name="Antonio M."/>
            <person name="Oren A."/>
            <person name="Chaudhuri R.R."/>
            <person name="La Ragione R."/>
            <person name="Hildebrand F."/>
            <person name="Pallen M.J."/>
        </authorList>
    </citation>
    <scope>NUCLEOTIDE SEQUENCE</scope>
    <source>
        <strain evidence="15">CHK158-818</strain>
    </source>
</reference>
<dbReference type="GO" id="GO:0008808">
    <property type="term" value="F:cardiolipin synthase activity"/>
    <property type="evidence" value="ECO:0007669"/>
    <property type="project" value="UniProtKB-UniRule"/>
</dbReference>
<organism evidence="15 16">
    <name type="scientific">Candidatus Gallibacteroides avistercoris</name>
    <dbReference type="NCBI Taxonomy" id="2840833"/>
    <lineage>
        <taxon>Bacteria</taxon>
        <taxon>Pseudomonadati</taxon>
        <taxon>Bacteroidota</taxon>
        <taxon>Bacteroidia</taxon>
        <taxon>Bacteroidales</taxon>
        <taxon>Bacteroidaceae</taxon>
        <taxon>Bacteroidaceae incertae sedis</taxon>
        <taxon>Candidatus Gallibacteroides</taxon>
    </lineage>
</organism>
<feature type="active site" evidence="12">
    <location>
        <position position="225"/>
    </location>
</feature>
<dbReference type="Proteomes" id="UP000824112">
    <property type="component" value="Unassembled WGS sequence"/>
</dbReference>
<feature type="active site" evidence="12">
    <location>
        <position position="223"/>
    </location>
</feature>
<evidence type="ECO:0000256" key="6">
    <source>
        <dbReference type="ARBA" id="ARBA00022737"/>
    </source>
</evidence>
<evidence type="ECO:0000259" key="14">
    <source>
        <dbReference type="PROSITE" id="PS50035"/>
    </source>
</evidence>
<feature type="domain" description="PLD phosphodiesterase" evidence="14">
    <location>
        <begin position="393"/>
        <end position="420"/>
    </location>
</feature>
<evidence type="ECO:0000256" key="5">
    <source>
        <dbReference type="ARBA" id="ARBA00022692"/>
    </source>
</evidence>
<feature type="transmembrane region" description="Helical" evidence="12">
    <location>
        <begin position="12"/>
        <end position="33"/>
    </location>
</feature>
<protein>
    <recommendedName>
        <fullName evidence="12 13">Cardiolipin synthase</fullName>
        <shortName evidence="12">CL synthase</shortName>
        <ecNumber evidence="12 13">2.7.8.-</ecNumber>
    </recommendedName>
</protein>
<evidence type="ECO:0000313" key="16">
    <source>
        <dbReference type="Proteomes" id="UP000824112"/>
    </source>
</evidence>
<dbReference type="PANTHER" id="PTHR21248:SF22">
    <property type="entry name" value="PHOSPHOLIPASE D"/>
    <property type="match status" value="1"/>
</dbReference>
<dbReference type="PANTHER" id="PTHR21248">
    <property type="entry name" value="CARDIOLIPIN SYNTHASE"/>
    <property type="match status" value="1"/>
</dbReference>
<dbReference type="Gene3D" id="3.30.870.10">
    <property type="entry name" value="Endonuclease Chain A"/>
    <property type="match status" value="2"/>
</dbReference>
<gene>
    <name evidence="15" type="primary">cls</name>
    <name evidence="15" type="ORF">IAB03_06745</name>
</gene>
<sequence length="480" mass="55492">MEESGVNLANNWLYYSFYIIYIITILSTVVVVISENRNPVKTIAWVVVLLFLPVIGIIFYFFFGQDFTKYRMISRKSLKKLIQQSEYADPTEQEKELPARALQLIRLNYTTNSAPFYANNAITIFTNGQEKFDRLKIELLAAQKYIHIQYYIFENDKLGNEISDILIEKAQAGVEVRLIYDDVGCWRVDNAFFERLSQAGVIVRPFMKVTFPRLANKINYRNHRKIVVIDGKTGFMGGMNIADRYVEGLPWGSWRDTHIMIKGPGVHGLQSSFSVDWYFTERQLLYQEQYYPTVDPCGKVGLQIVTAGPIGTWKEIALGIFRAIANAQKYIYIQTPYFLPTEGLTTALQMAALSKVDVRIMLPAQSDSTILYRGTCSYITPMLKAGVKVYFYEPGFLHAKTVVIDDYFSTIGSTNLDFRSFEHNFEVNAFMYNEELAIEIKNIFLSDQKQCRRITLRTWKRRPWRQKVTESVVRLLSPLL</sequence>
<keyword evidence="8 12" id="KW-0443">Lipid metabolism</keyword>
<keyword evidence="6" id="KW-0677">Repeat</keyword>
<evidence type="ECO:0000256" key="8">
    <source>
        <dbReference type="ARBA" id="ARBA00023098"/>
    </source>
</evidence>
<keyword evidence="4 12" id="KW-0808">Transferase</keyword>
<feature type="domain" description="PLD phosphodiesterase" evidence="14">
    <location>
        <begin position="218"/>
        <end position="245"/>
    </location>
</feature>
<evidence type="ECO:0000256" key="2">
    <source>
        <dbReference type="ARBA" id="ARBA00022475"/>
    </source>
</evidence>
<keyword evidence="10 12" id="KW-0594">Phospholipid biosynthesis</keyword>
<evidence type="ECO:0000256" key="10">
    <source>
        <dbReference type="ARBA" id="ARBA00023209"/>
    </source>
</evidence>
<reference evidence="15" key="1">
    <citation type="submission" date="2020-10" db="EMBL/GenBank/DDBJ databases">
        <authorList>
            <person name="Gilroy R."/>
        </authorList>
    </citation>
    <scope>NUCLEOTIDE SEQUENCE</scope>
    <source>
        <strain evidence="15">CHK158-818</strain>
    </source>
</reference>
<keyword evidence="7 12" id="KW-1133">Transmembrane helix</keyword>
<feature type="active site" evidence="12">
    <location>
        <position position="398"/>
    </location>
</feature>
<evidence type="ECO:0000256" key="7">
    <source>
        <dbReference type="ARBA" id="ARBA00022989"/>
    </source>
</evidence>
<dbReference type="InterPro" id="IPR030874">
    <property type="entry name" value="Cardiolipin_synth_Firmi"/>
</dbReference>
<feature type="active site" evidence="12">
    <location>
        <position position="405"/>
    </location>
</feature>
<dbReference type="Pfam" id="PF13396">
    <property type="entry name" value="PLDc_N"/>
    <property type="match status" value="1"/>
</dbReference>
<dbReference type="SUPFAM" id="SSF56024">
    <property type="entry name" value="Phospholipase D/nuclease"/>
    <property type="match status" value="2"/>
</dbReference>
<comment type="caution">
    <text evidence="15">The sequence shown here is derived from an EMBL/GenBank/DDBJ whole genome shotgun (WGS) entry which is preliminary data.</text>
</comment>